<dbReference type="GO" id="GO:0003700">
    <property type="term" value="F:DNA-binding transcription factor activity"/>
    <property type="evidence" value="ECO:0007669"/>
    <property type="project" value="InterPro"/>
</dbReference>
<keyword evidence="2" id="KW-0238">DNA-binding</keyword>
<reference evidence="6 7" key="1">
    <citation type="submission" date="2018-03" db="EMBL/GenBank/DDBJ databases">
        <title>Aquarubrobacter algicola gen. nov., sp. nov., a novel actinobacterium isolated from shallow eutrophic lake during the end of cyanobacterial harmful algal blooms.</title>
        <authorList>
            <person name="Chun S.J."/>
        </authorList>
    </citation>
    <scope>NUCLEOTIDE SEQUENCE [LARGE SCALE GENOMIC DNA]</scope>
    <source>
        <strain evidence="6 7">Seoho-28</strain>
    </source>
</reference>
<dbReference type="Gene3D" id="1.10.10.60">
    <property type="entry name" value="Homeodomain-like"/>
    <property type="match status" value="1"/>
</dbReference>
<accession>A0A2T4UL29</accession>
<evidence type="ECO:0000256" key="1">
    <source>
        <dbReference type="ARBA" id="ARBA00023015"/>
    </source>
</evidence>
<name>A0A2T4UL29_9ACTN</name>
<proteinExistence type="predicted"/>
<dbReference type="SUPFAM" id="SSF46689">
    <property type="entry name" value="Homeodomain-like"/>
    <property type="match status" value="1"/>
</dbReference>
<sequence>MPTSTSTDRQGLGPRAQDRPAIAPLPGRRTPGTAVGVTLSGDVDGQCRPVGRSPATLRAMIAVGQEHAISQEPLLAGTTLRPELASRLSFDEELHVMRNLVLLCDDAPGLGVEVACRIGFSSLGPLALTLLACGTARQAIGLALDVPPLTLTATHVGEIAGSNGSGYAFDTRALPEDVRAFALERDLALCTRLLLILTQDPAALRLEVPLEDRRITALADAALGVQVTAGCQGTLRIRASSLDVPLPSADPLTLPSLLASTYDLARHQATRVSWADRVEDLLAAKLRDPPAMTEIAHQLHLDVRTLRRRLRDEGTSYRELLDGRREARARELLGAGRNVTAVAAELGFHDAATFSRAFRRWSSHRPGQLVGVDRTD</sequence>
<evidence type="ECO:0000313" key="7">
    <source>
        <dbReference type="Proteomes" id="UP000240739"/>
    </source>
</evidence>
<evidence type="ECO:0000256" key="4">
    <source>
        <dbReference type="SAM" id="MobiDB-lite"/>
    </source>
</evidence>
<dbReference type="PANTHER" id="PTHR47894">
    <property type="entry name" value="HTH-TYPE TRANSCRIPTIONAL REGULATOR GADX"/>
    <property type="match status" value="1"/>
</dbReference>
<dbReference type="PROSITE" id="PS01124">
    <property type="entry name" value="HTH_ARAC_FAMILY_2"/>
    <property type="match status" value="1"/>
</dbReference>
<dbReference type="InterPro" id="IPR032687">
    <property type="entry name" value="AraC-type_N"/>
</dbReference>
<feature type="region of interest" description="Disordered" evidence="4">
    <location>
        <begin position="1"/>
        <end position="32"/>
    </location>
</feature>
<dbReference type="Pfam" id="PF12833">
    <property type="entry name" value="HTH_18"/>
    <property type="match status" value="1"/>
</dbReference>
<dbReference type="EMBL" id="PYYB01000001">
    <property type="protein sequence ID" value="PTL59954.1"/>
    <property type="molecule type" value="Genomic_DNA"/>
</dbReference>
<dbReference type="InterPro" id="IPR018060">
    <property type="entry name" value="HTH_AraC"/>
</dbReference>
<evidence type="ECO:0000256" key="2">
    <source>
        <dbReference type="ARBA" id="ARBA00023125"/>
    </source>
</evidence>
<dbReference type="SMART" id="SM00342">
    <property type="entry name" value="HTH_ARAC"/>
    <property type="match status" value="1"/>
</dbReference>
<dbReference type="GO" id="GO:0000976">
    <property type="term" value="F:transcription cis-regulatory region binding"/>
    <property type="evidence" value="ECO:0007669"/>
    <property type="project" value="TreeGrafter"/>
</dbReference>
<dbReference type="Pfam" id="PF12625">
    <property type="entry name" value="Arabinose_bd"/>
    <property type="match status" value="1"/>
</dbReference>
<evidence type="ECO:0000313" key="6">
    <source>
        <dbReference type="EMBL" id="PTL59954.1"/>
    </source>
</evidence>
<dbReference type="AlphaFoldDB" id="A0A2T4UL29"/>
<dbReference type="Proteomes" id="UP000240739">
    <property type="component" value="Unassembled WGS sequence"/>
</dbReference>
<organism evidence="6 7">
    <name type="scientific">Paraconexibacter algicola</name>
    <dbReference type="NCBI Taxonomy" id="2133960"/>
    <lineage>
        <taxon>Bacteria</taxon>
        <taxon>Bacillati</taxon>
        <taxon>Actinomycetota</taxon>
        <taxon>Thermoleophilia</taxon>
        <taxon>Solirubrobacterales</taxon>
        <taxon>Paraconexibacteraceae</taxon>
        <taxon>Paraconexibacter</taxon>
    </lineage>
</organism>
<keyword evidence="1" id="KW-0805">Transcription regulation</keyword>
<protein>
    <recommendedName>
        <fullName evidence="5">HTH araC/xylS-type domain-containing protein</fullName>
    </recommendedName>
</protein>
<comment type="caution">
    <text evidence="6">The sequence shown here is derived from an EMBL/GenBank/DDBJ whole genome shotgun (WGS) entry which is preliminary data.</text>
</comment>
<dbReference type="InterPro" id="IPR009057">
    <property type="entry name" value="Homeodomain-like_sf"/>
</dbReference>
<gene>
    <name evidence="6" type="ORF">C7Y72_10005</name>
</gene>
<evidence type="ECO:0000256" key="3">
    <source>
        <dbReference type="ARBA" id="ARBA00023163"/>
    </source>
</evidence>
<keyword evidence="7" id="KW-1185">Reference proteome</keyword>
<feature type="domain" description="HTH araC/xylS-type" evidence="5">
    <location>
        <begin position="276"/>
        <end position="372"/>
    </location>
</feature>
<evidence type="ECO:0000259" key="5">
    <source>
        <dbReference type="PROSITE" id="PS01124"/>
    </source>
</evidence>
<dbReference type="PANTHER" id="PTHR47894:SF1">
    <property type="entry name" value="HTH-TYPE TRANSCRIPTIONAL REGULATOR VQSM"/>
    <property type="match status" value="1"/>
</dbReference>
<keyword evidence="3" id="KW-0804">Transcription</keyword>
<dbReference type="GO" id="GO:0005829">
    <property type="term" value="C:cytosol"/>
    <property type="evidence" value="ECO:0007669"/>
    <property type="project" value="TreeGrafter"/>
</dbReference>